<keyword evidence="3" id="KW-1185">Reference proteome</keyword>
<dbReference type="Pfam" id="PF00583">
    <property type="entry name" value="Acetyltransf_1"/>
    <property type="match status" value="1"/>
</dbReference>
<dbReference type="GO" id="GO:0009100">
    <property type="term" value="P:glycoprotein metabolic process"/>
    <property type="evidence" value="ECO:0007669"/>
    <property type="project" value="TreeGrafter"/>
</dbReference>
<evidence type="ECO:0000259" key="1">
    <source>
        <dbReference type="PROSITE" id="PS51186"/>
    </source>
</evidence>
<accession>A0A2T0B3Q9</accession>
<dbReference type="InterPro" id="IPR016181">
    <property type="entry name" value="Acyl_CoA_acyltransferase"/>
</dbReference>
<dbReference type="CDD" id="cd04301">
    <property type="entry name" value="NAT_SF"/>
    <property type="match status" value="1"/>
</dbReference>
<dbReference type="PANTHER" id="PTHR13170">
    <property type="entry name" value="O-GLCNACASE"/>
    <property type="match status" value="1"/>
</dbReference>
<sequence length="220" mass="25865">MSKIIIRPCNSNDEDGILEVCYKTGYMGEDLTNMGIFNDVKLFGYLFCLYYIRYENENCFVAVDISNNNKIVGYIIGTLDSKTQERLFKKKMLYKIALRLLLHTSWKHPESLKQVISFIKSLDLKNEPKNLYKEYPSHLHINILSEYQHKGVGTMLINKFETHVRENNIDGIHLRTSSKNIKALPFYYGKGYNIIYENYCEVWKDVKEYKSLILGKKFNI</sequence>
<evidence type="ECO:0000313" key="3">
    <source>
        <dbReference type="Proteomes" id="UP000239706"/>
    </source>
</evidence>
<name>A0A2T0B3Q9_9CLOT</name>
<gene>
    <name evidence="2" type="ORF">CLLI_15990</name>
</gene>
<reference evidence="2 3" key="1">
    <citation type="submission" date="2018-03" db="EMBL/GenBank/DDBJ databases">
        <title>Genome sequence of Clostridium liquoris DSM 100320.</title>
        <authorList>
            <person name="Poehlein A."/>
            <person name="Daniel R."/>
        </authorList>
    </citation>
    <scope>NUCLEOTIDE SEQUENCE [LARGE SCALE GENOMIC DNA]</scope>
    <source>
        <strain evidence="2 3">DSM 100320</strain>
    </source>
</reference>
<comment type="caution">
    <text evidence="2">The sequence shown here is derived from an EMBL/GenBank/DDBJ whole genome shotgun (WGS) entry which is preliminary data.</text>
</comment>
<evidence type="ECO:0000313" key="2">
    <source>
        <dbReference type="EMBL" id="PRR78515.1"/>
    </source>
</evidence>
<dbReference type="Proteomes" id="UP000239706">
    <property type="component" value="Unassembled WGS sequence"/>
</dbReference>
<dbReference type="InterPro" id="IPR000182">
    <property type="entry name" value="GNAT_dom"/>
</dbReference>
<proteinExistence type="predicted"/>
<organism evidence="2 3">
    <name type="scientific">Clostridium liquoris</name>
    <dbReference type="NCBI Taxonomy" id="1289519"/>
    <lineage>
        <taxon>Bacteria</taxon>
        <taxon>Bacillati</taxon>
        <taxon>Bacillota</taxon>
        <taxon>Clostridia</taxon>
        <taxon>Eubacteriales</taxon>
        <taxon>Clostridiaceae</taxon>
        <taxon>Clostridium</taxon>
    </lineage>
</organism>
<dbReference type="AlphaFoldDB" id="A0A2T0B3Q9"/>
<dbReference type="EMBL" id="PVXO01000044">
    <property type="protein sequence ID" value="PRR78515.1"/>
    <property type="molecule type" value="Genomic_DNA"/>
</dbReference>
<dbReference type="RefSeq" id="WP_106063695.1">
    <property type="nucleotide sequence ID" value="NZ_PVXO01000044.1"/>
</dbReference>
<dbReference type="SUPFAM" id="SSF55729">
    <property type="entry name" value="Acyl-CoA N-acyltransferases (Nat)"/>
    <property type="match status" value="1"/>
</dbReference>
<dbReference type="PROSITE" id="PS51186">
    <property type="entry name" value="GNAT"/>
    <property type="match status" value="1"/>
</dbReference>
<dbReference type="OrthoDB" id="8116329at2"/>
<dbReference type="GO" id="GO:0016231">
    <property type="term" value="F:beta-N-acetylglucosaminidase activity"/>
    <property type="evidence" value="ECO:0007669"/>
    <property type="project" value="TreeGrafter"/>
</dbReference>
<dbReference type="InterPro" id="IPR051822">
    <property type="entry name" value="Glycosyl_Hydrolase_84"/>
</dbReference>
<feature type="domain" description="N-acetyltransferase" evidence="1">
    <location>
        <begin position="77"/>
        <end position="213"/>
    </location>
</feature>
<dbReference type="PANTHER" id="PTHR13170:SF16">
    <property type="entry name" value="PROTEIN O-GLCNACASE"/>
    <property type="match status" value="1"/>
</dbReference>
<dbReference type="GO" id="GO:0016747">
    <property type="term" value="F:acyltransferase activity, transferring groups other than amino-acyl groups"/>
    <property type="evidence" value="ECO:0007669"/>
    <property type="project" value="InterPro"/>
</dbReference>
<dbReference type="Gene3D" id="3.40.630.30">
    <property type="match status" value="1"/>
</dbReference>
<keyword evidence="2" id="KW-0808">Transferase</keyword>
<protein>
    <submittedName>
        <fullName evidence="2">Acetyltransferase (GNAT) family protein</fullName>
    </submittedName>
</protein>